<feature type="chain" id="PRO_5043817882" evidence="1">
    <location>
        <begin position="23"/>
        <end position="203"/>
    </location>
</feature>
<dbReference type="InterPro" id="IPR036610">
    <property type="entry name" value="PEBP-like_sf"/>
</dbReference>
<protein>
    <submittedName>
        <fullName evidence="2">YbhB/YbcL family Raf kinase inhibitor-like protein</fullName>
    </submittedName>
</protein>
<dbReference type="AlphaFoldDB" id="A0AAU7UAX0"/>
<dbReference type="PANTHER" id="PTHR30289:SF1">
    <property type="entry name" value="PEBP (PHOSPHATIDYLETHANOLAMINE-BINDING PROTEIN) FAMILY PROTEIN"/>
    <property type="match status" value="1"/>
</dbReference>
<dbReference type="Pfam" id="PF01161">
    <property type="entry name" value="PBP"/>
    <property type="match status" value="1"/>
</dbReference>
<dbReference type="RefSeq" id="WP_350243646.1">
    <property type="nucleotide sequence ID" value="NZ_CP158299.1"/>
</dbReference>
<proteinExistence type="predicted"/>
<evidence type="ECO:0000256" key="1">
    <source>
        <dbReference type="SAM" id="SignalP"/>
    </source>
</evidence>
<keyword evidence="1" id="KW-0732">Signal</keyword>
<evidence type="ECO:0000313" key="2">
    <source>
        <dbReference type="EMBL" id="XBV85606.1"/>
    </source>
</evidence>
<name>A0AAU7UAX0_9DEIO</name>
<accession>A0AAU7UAX0</accession>
<dbReference type="CDD" id="cd00865">
    <property type="entry name" value="PEBP_bact_arch"/>
    <property type="match status" value="1"/>
</dbReference>
<sequence length="203" mass="20102">MNTRTLLTAVLSAGLLASCAPALTGPTAATPGRLNVAQPAPTVPAGTLTVFSNSFRNGGPISLAQVGSDCGGGNISPALSWTGAPAGTVSFVVTAYDPDAPTGSGFRHWTVYNLPATTTSLPAGAGSTGGSLPAGAVQGVNDAGTTAYLGPCPPPGEPHRYIFTVYALNKTLDLPTGASQAIVGFNLNGITLAKASTTGLYGR</sequence>
<dbReference type="InterPro" id="IPR008914">
    <property type="entry name" value="PEBP"/>
</dbReference>
<dbReference type="PROSITE" id="PS51257">
    <property type="entry name" value="PROKAR_LIPOPROTEIN"/>
    <property type="match status" value="1"/>
</dbReference>
<dbReference type="InterPro" id="IPR005247">
    <property type="entry name" value="YbhB_YbcL/LppC-like"/>
</dbReference>
<dbReference type="NCBIfam" id="TIGR00481">
    <property type="entry name" value="YbhB/YbcL family Raf kinase inhibitor-like protein"/>
    <property type="match status" value="1"/>
</dbReference>
<feature type="signal peptide" evidence="1">
    <location>
        <begin position="1"/>
        <end position="22"/>
    </location>
</feature>
<dbReference type="EMBL" id="CP158299">
    <property type="protein sequence ID" value="XBV85606.1"/>
    <property type="molecule type" value="Genomic_DNA"/>
</dbReference>
<reference evidence="2" key="1">
    <citation type="submission" date="2024-06" db="EMBL/GenBank/DDBJ databases">
        <title>Draft Genome Sequence of Deinococcus sonorensis Type Strain KR-87, a Biofilm Producing Representative of the Genus Deinococcus.</title>
        <authorList>
            <person name="Boren L.S."/>
            <person name="Grosso R.A."/>
            <person name="Hugenberg-Cox A.N."/>
            <person name="Hill J.T.E."/>
            <person name="Albert C.M."/>
            <person name="Tuohy J.M."/>
        </authorList>
    </citation>
    <scope>NUCLEOTIDE SEQUENCE</scope>
    <source>
        <strain evidence="2">KR-87</strain>
    </source>
</reference>
<organism evidence="2">
    <name type="scientific">Deinococcus sonorensis KR-87</name>
    <dbReference type="NCBI Taxonomy" id="694439"/>
    <lineage>
        <taxon>Bacteria</taxon>
        <taxon>Thermotogati</taxon>
        <taxon>Deinococcota</taxon>
        <taxon>Deinococci</taxon>
        <taxon>Deinococcales</taxon>
        <taxon>Deinococcaceae</taxon>
        <taxon>Deinococcus</taxon>
    </lineage>
</organism>
<dbReference type="PANTHER" id="PTHR30289">
    <property type="entry name" value="UNCHARACTERIZED PROTEIN YBCL-RELATED"/>
    <property type="match status" value="1"/>
</dbReference>
<keyword evidence="2" id="KW-0649">Protein kinase inhibitor</keyword>
<dbReference type="SUPFAM" id="SSF49777">
    <property type="entry name" value="PEBP-like"/>
    <property type="match status" value="1"/>
</dbReference>
<dbReference type="KEGG" id="dsc:ABOD76_19605"/>
<dbReference type="Gene3D" id="3.90.280.10">
    <property type="entry name" value="PEBP-like"/>
    <property type="match status" value="1"/>
</dbReference>
<gene>
    <name evidence="2" type="ORF">ABOD76_19605</name>
</gene>
<dbReference type="GO" id="GO:0004860">
    <property type="term" value="F:protein kinase inhibitor activity"/>
    <property type="evidence" value="ECO:0007669"/>
    <property type="project" value="UniProtKB-KW"/>
</dbReference>